<dbReference type="OrthoDB" id="26525at2759"/>
<dbReference type="Proteomes" id="UP000091857">
    <property type="component" value="Chromosome 13"/>
</dbReference>
<dbReference type="EMBL" id="CM004399">
    <property type="protein sequence ID" value="OAY33786.1"/>
    <property type="molecule type" value="Genomic_DNA"/>
</dbReference>
<dbReference type="STRING" id="3983.A0A2C9UR71"/>
<proteinExistence type="predicted"/>
<sequence>MAISFCHVLRLPSPPKSSLFSPPLKSSRIKLSAASAPSPPPSSQMDLHNQGRAKFLEFPFVSAPHRALMVNLLSKVEDRLGSQLLPCTLPLDVQHCQNESGTSQASLHIRSGLQSSPVDFILGSWLHCKLPTGAALNITSLIAYLNLSTDAPNFVAELIQSSPTSLILLLDLPPRKDLVLYPDYLQTFYEDSQLDTHRQMLQKLPEVQPYVSSSLYLRSLFSPTRIMIRIETEEGRMEEILKDHIEPVAVEVLGFWLDHCACGGGREVKEEEKAYLKKRDELVKKKSIEIDLGSNLPKLFGPELAERVMGAINDVYNL</sequence>
<protein>
    <recommendedName>
        <fullName evidence="3">Red chlorophyll catabolite reductase</fullName>
    </recommendedName>
</protein>
<dbReference type="GO" id="GO:0051743">
    <property type="term" value="F:red chlorophyll catabolite reductase activity"/>
    <property type="evidence" value="ECO:0000318"/>
    <property type="project" value="GO_Central"/>
</dbReference>
<dbReference type="OMA" id="GHETANR"/>
<dbReference type="AlphaFoldDB" id="A0A2C9UR71"/>
<dbReference type="Gene3D" id="3.40.1500.20">
    <property type="match status" value="1"/>
</dbReference>
<dbReference type="Gramene" id="Manes.13G124600.1.v8.1">
    <property type="protein sequence ID" value="Manes.13G124600.1.v8.1.CDS"/>
    <property type="gene ID" value="Manes.13G124600.v8.1"/>
</dbReference>
<accession>A0A2C9UR71</accession>
<comment type="caution">
    <text evidence="1">The sequence shown here is derived from an EMBL/GenBank/DDBJ whole genome shotgun (WGS) entry which is preliminary data.</text>
</comment>
<dbReference type="GO" id="GO:0015996">
    <property type="term" value="P:chlorophyll catabolic process"/>
    <property type="evidence" value="ECO:0000318"/>
    <property type="project" value="GO_Central"/>
</dbReference>
<dbReference type="Pfam" id="PF06405">
    <property type="entry name" value="RCC_reductase"/>
    <property type="match status" value="1"/>
</dbReference>
<evidence type="ECO:0000313" key="1">
    <source>
        <dbReference type="EMBL" id="OAY33786.1"/>
    </source>
</evidence>
<dbReference type="GO" id="GO:0009507">
    <property type="term" value="C:chloroplast"/>
    <property type="evidence" value="ECO:0000318"/>
    <property type="project" value="GO_Central"/>
</dbReference>
<evidence type="ECO:0000313" key="2">
    <source>
        <dbReference type="Proteomes" id="UP000091857"/>
    </source>
</evidence>
<keyword evidence="2" id="KW-1185">Reference proteome</keyword>
<reference evidence="2" key="1">
    <citation type="journal article" date="2016" name="Nat. Biotechnol.">
        <title>Sequencing wild and cultivated cassava and related species reveals extensive interspecific hybridization and genetic diversity.</title>
        <authorList>
            <person name="Bredeson J.V."/>
            <person name="Lyons J.B."/>
            <person name="Prochnik S.E."/>
            <person name="Wu G.A."/>
            <person name="Ha C.M."/>
            <person name="Edsinger-Gonzales E."/>
            <person name="Grimwood J."/>
            <person name="Schmutz J."/>
            <person name="Rabbi I.Y."/>
            <person name="Egesi C."/>
            <person name="Nauluvula P."/>
            <person name="Lebot V."/>
            <person name="Ndunguru J."/>
            <person name="Mkamilo G."/>
            <person name="Bart R.S."/>
            <person name="Setter T.L."/>
            <person name="Gleadow R.M."/>
            <person name="Kulakow P."/>
            <person name="Ferguson M.E."/>
            <person name="Rounsley S."/>
            <person name="Rokhsar D.S."/>
        </authorList>
    </citation>
    <scope>NUCLEOTIDE SEQUENCE [LARGE SCALE GENOMIC DNA]</scope>
    <source>
        <strain evidence="2">cv. AM560-2</strain>
    </source>
</reference>
<gene>
    <name evidence="1" type="ORF">MANES_13G124600v8</name>
</gene>
<dbReference type="PANTHER" id="PTHR34685">
    <property type="entry name" value="RED CHLOROPHYLL CATABOLITE REDUCTASE, CHLOROPLASTIC"/>
    <property type="match status" value="1"/>
</dbReference>
<name>A0A2C9UR71_MANES</name>
<dbReference type="PANTHER" id="PTHR34685:SF2">
    <property type="entry name" value="RED CHLOROPHYLL CATABOLITE REDUCTASE, CHLOROPLASTIC"/>
    <property type="match status" value="1"/>
</dbReference>
<dbReference type="InterPro" id="IPR009439">
    <property type="entry name" value="RCC_reductase"/>
</dbReference>
<organism evidence="1 2">
    <name type="scientific">Manihot esculenta</name>
    <name type="common">Cassava</name>
    <name type="synonym">Jatropha manihot</name>
    <dbReference type="NCBI Taxonomy" id="3983"/>
    <lineage>
        <taxon>Eukaryota</taxon>
        <taxon>Viridiplantae</taxon>
        <taxon>Streptophyta</taxon>
        <taxon>Embryophyta</taxon>
        <taxon>Tracheophyta</taxon>
        <taxon>Spermatophyta</taxon>
        <taxon>Magnoliopsida</taxon>
        <taxon>eudicotyledons</taxon>
        <taxon>Gunneridae</taxon>
        <taxon>Pentapetalae</taxon>
        <taxon>rosids</taxon>
        <taxon>fabids</taxon>
        <taxon>Malpighiales</taxon>
        <taxon>Euphorbiaceae</taxon>
        <taxon>Crotonoideae</taxon>
        <taxon>Manihoteae</taxon>
        <taxon>Manihot</taxon>
    </lineage>
</organism>
<evidence type="ECO:0008006" key="3">
    <source>
        <dbReference type="Google" id="ProtNLM"/>
    </source>
</evidence>